<reference evidence="14 15" key="1">
    <citation type="submission" date="2019-03" db="EMBL/GenBank/DDBJ databases">
        <title>Metabolic potential of uncultured bacteria and archaea associated with petroleum seepage in deep-sea sediments.</title>
        <authorList>
            <person name="Dong X."/>
            <person name="Hubert C."/>
        </authorList>
    </citation>
    <scope>NUCLEOTIDE SEQUENCE [LARGE SCALE GENOMIC DNA]</scope>
    <source>
        <strain evidence="14">E44_bin18</strain>
    </source>
</reference>
<dbReference type="EMBL" id="SOJN01000031">
    <property type="protein sequence ID" value="TET47149.1"/>
    <property type="molecule type" value="Genomic_DNA"/>
</dbReference>
<dbReference type="PANTHER" id="PTHR30069">
    <property type="entry name" value="TONB-DEPENDENT OUTER MEMBRANE RECEPTOR"/>
    <property type="match status" value="1"/>
</dbReference>
<keyword evidence="7 10" id="KW-0472">Membrane</keyword>
<keyword evidence="2 10" id="KW-0813">Transport</keyword>
<keyword evidence="9 10" id="KW-0998">Cell outer membrane</keyword>
<dbReference type="Pfam" id="PF07715">
    <property type="entry name" value="Plug"/>
    <property type="match status" value="1"/>
</dbReference>
<evidence type="ECO:0000256" key="3">
    <source>
        <dbReference type="ARBA" id="ARBA00022452"/>
    </source>
</evidence>
<evidence type="ECO:0000256" key="1">
    <source>
        <dbReference type="ARBA" id="ARBA00004571"/>
    </source>
</evidence>
<comment type="caution">
    <text evidence="14">The sequence shown here is derived from an EMBL/GenBank/DDBJ whole genome shotgun (WGS) entry which is preliminary data.</text>
</comment>
<dbReference type="PROSITE" id="PS52016">
    <property type="entry name" value="TONB_DEPENDENT_REC_3"/>
    <property type="match status" value="1"/>
</dbReference>
<dbReference type="InterPro" id="IPR000531">
    <property type="entry name" value="Beta-barrel_TonB"/>
</dbReference>
<evidence type="ECO:0000259" key="12">
    <source>
        <dbReference type="Pfam" id="PF00593"/>
    </source>
</evidence>
<organism evidence="14 15">
    <name type="scientific">candidate division TA06 bacterium</name>
    <dbReference type="NCBI Taxonomy" id="2250710"/>
    <lineage>
        <taxon>Bacteria</taxon>
        <taxon>Bacteria division TA06</taxon>
    </lineage>
</organism>
<evidence type="ECO:0000256" key="8">
    <source>
        <dbReference type="ARBA" id="ARBA00023170"/>
    </source>
</evidence>
<dbReference type="Gene3D" id="2.40.170.20">
    <property type="entry name" value="TonB-dependent receptor, beta-barrel domain"/>
    <property type="match status" value="1"/>
</dbReference>
<gene>
    <name evidence="14" type="ORF">E3J62_02380</name>
</gene>
<proteinExistence type="inferred from homology"/>
<keyword evidence="3 10" id="KW-1134">Transmembrane beta strand</keyword>
<dbReference type="Pfam" id="PF00593">
    <property type="entry name" value="TonB_dep_Rec_b-barrel"/>
    <property type="match status" value="1"/>
</dbReference>
<dbReference type="PANTHER" id="PTHR30069:SF29">
    <property type="entry name" value="HEMOGLOBIN AND HEMOGLOBIN-HAPTOGLOBIN-BINDING PROTEIN 1-RELATED"/>
    <property type="match status" value="1"/>
</dbReference>
<evidence type="ECO:0000259" key="13">
    <source>
        <dbReference type="Pfam" id="PF07715"/>
    </source>
</evidence>
<dbReference type="SUPFAM" id="SSF56935">
    <property type="entry name" value="Porins"/>
    <property type="match status" value="1"/>
</dbReference>
<dbReference type="InterPro" id="IPR036942">
    <property type="entry name" value="Beta-barrel_TonB_sf"/>
</dbReference>
<dbReference type="GO" id="GO:0015344">
    <property type="term" value="F:siderophore uptake transmembrane transporter activity"/>
    <property type="evidence" value="ECO:0007669"/>
    <property type="project" value="TreeGrafter"/>
</dbReference>
<dbReference type="Proteomes" id="UP000315525">
    <property type="component" value="Unassembled WGS sequence"/>
</dbReference>
<feature type="domain" description="TonB-dependent receptor plug" evidence="13">
    <location>
        <begin position="79"/>
        <end position="185"/>
    </location>
</feature>
<evidence type="ECO:0000256" key="4">
    <source>
        <dbReference type="ARBA" id="ARBA00022692"/>
    </source>
</evidence>
<dbReference type="AlphaFoldDB" id="A0A523UXM6"/>
<dbReference type="Gene3D" id="2.170.130.10">
    <property type="entry name" value="TonB-dependent receptor, plug domain"/>
    <property type="match status" value="1"/>
</dbReference>
<comment type="similarity">
    <text evidence="10 11">Belongs to the TonB-dependent receptor family.</text>
</comment>
<sequence length="705" mass="78965">MVQELWLKKIPKQVLHMFFLRLSMEVRMMKRVVEMIVILLLPYICLAAEESSVVDSLDQIPVYEMPGITVTATRVPHRLSDVPLGAEVITASEIEESGASDVGELLRSGVGVDVKSYGYLGSASSISIRGSASGQVLVLVDGRPINSVSLGVADLSEVTLSDVRRVEVVRGPVSSLWGANALGGVVNIITGFTSEKTSSKATAEFGSLRKQNYSATATSYFGDFGLNLSTSWRSADGERDNSDYEGRKFSGKIGYSGMEWLNADLTGALERFELGLPGPIPDSISEYGNEDVSSLFDRQKNDKRYLDLSVEMKLSEKNRGRAKFYYDRREMDYHAVYDGWDSNTFSYYKAIEDDNYLTTVVGTNLQFEVLNAVNDGVVVGLDVAISKFDATQVVLNDSTKEKTVTRWTPSDTVLGIYVESHFHPTEMVGLIGSARYDRSWAYGDRISPNAGIIAQFSPRARAKFSIGQAFRAPTLNDLYWPESEWTGGNPDLRPEIGVGMELRVEYEPLELLNVASSVFRRDVENLIVWAPSSDYKWRPTNLNEFHSNGIEIEFELGPISDAKLKGHLTYNYAFQKDQEAGDREYDRSLVERRAAFIPKTKGHLSGSYKAPFGLDFLMDVEYTGRRVAYFEDYIGFNPVTVEKWLEDATVVNGNVGFNVGPQYFFIKVDNIFDSRYSEEFGYKLTDRDYPRPGRTFSYGMKIHLK</sequence>
<dbReference type="GO" id="GO:0044718">
    <property type="term" value="P:siderophore transmembrane transport"/>
    <property type="evidence" value="ECO:0007669"/>
    <property type="project" value="TreeGrafter"/>
</dbReference>
<keyword evidence="5" id="KW-0732">Signal</keyword>
<name>A0A523UXM6_UNCT6</name>
<evidence type="ECO:0000313" key="15">
    <source>
        <dbReference type="Proteomes" id="UP000315525"/>
    </source>
</evidence>
<keyword evidence="6 11" id="KW-0798">TonB box</keyword>
<evidence type="ECO:0000256" key="5">
    <source>
        <dbReference type="ARBA" id="ARBA00022729"/>
    </source>
</evidence>
<keyword evidence="8 14" id="KW-0675">Receptor</keyword>
<keyword evidence="4 10" id="KW-0812">Transmembrane</keyword>
<feature type="domain" description="TonB-dependent receptor-like beta-barrel" evidence="12">
    <location>
        <begin position="269"/>
        <end position="670"/>
    </location>
</feature>
<dbReference type="InterPro" id="IPR037066">
    <property type="entry name" value="Plug_dom_sf"/>
</dbReference>
<dbReference type="InterPro" id="IPR012910">
    <property type="entry name" value="Plug_dom"/>
</dbReference>
<evidence type="ECO:0000256" key="6">
    <source>
        <dbReference type="ARBA" id="ARBA00023077"/>
    </source>
</evidence>
<evidence type="ECO:0000256" key="7">
    <source>
        <dbReference type="ARBA" id="ARBA00023136"/>
    </source>
</evidence>
<evidence type="ECO:0000313" key="14">
    <source>
        <dbReference type="EMBL" id="TET47149.1"/>
    </source>
</evidence>
<dbReference type="CDD" id="cd01347">
    <property type="entry name" value="ligand_gated_channel"/>
    <property type="match status" value="1"/>
</dbReference>
<evidence type="ECO:0000256" key="9">
    <source>
        <dbReference type="ARBA" id="ARBA00023237"/>
    </source>
</evidence>
<evidence type="ECO:0000256" key="10">
    <source>
        <dbReference type="PROSITE-ProRule" id="PRU01360"/>
    </source>
</evidence>
<dbReference type="GO" id="GO:0009279">
    <property type="term" value="C:cell outer membrane"/>
    <property type="evidence" value="ECO:0007669"/>
    <property type="project" value="UniProtKB-SubCell"/>
</dbReference>
<protein>
    <submittedName>
        <fullName evidence="14">TonB-dependent receptor</fullName>
    </submittedName>
</protein>
<evidence type="ECO:0000256" key="2">
    <source>
        <dbReference type="ARBA" id="ARBA00022448"/>
    </source>
</evidence>
<dbReference type="InterPro" id="IPR039426">
    <property type="entry name" value="TonB-dep_rcpt-like"/>
</dbReference>
<accession>A0A523UXM6</accession>
<evidence type="ECO:0000256" key="11">
    <source>
        <dbReference type="RuleBase" id="RU003357"/>
    </source>
</evidence>
<comment type="subcellular location">
    <subcellularLocation>
        <location evidence="1 10">Cell outer membrane</location>
        <topology evidence="1 10">Multi-pass membrane protein</topology>
    </subcellularLocation>
</comment>